<dbReference type="Gene3D" id="1.10.10.10">
    <property type="entry name" value="Winged helix-like DNA-binding domain superfamily/Winged helix DNA-binding domain"/>
    <property type="match status" value="1"/>
</dbReference>
<dbReference type="AlphaFoldDB" id="A0A0R1RPD7"/>
<sequence>MEQNIARLIKKTGNQMTRKFDKFARQFDLTSTQISVIDYMSQNKNVEIQQRNVEHEFNIQRSTATVLLQKMEQKDLIERSTSKSDARQKSLKLTTKANSLAIDIAAYSDRQQTTITQQFSETDIKKFKDILEYITEINKE</sequence>
<evidence type="ECO:0000256" key="1">
    <source>
        <dbReference type="ARBA" id="ARBA00023015"/>
    </source>
</evidence>
<reference evidence="5 6" key="1">
    <citation type="journal article" date="2015" name="Genome Announc.">
        <title>Expanding the biotechnology potential of lactobacilli through comparative genomics of 213 strains and associated genera.</title>
        <authorList>
            <person name="Sun Z."/>
            <person name="Harris H.M."/>
            <person name="McCann A."/>
            <person name="Guo C."/>
            <person name="Argimon S."/>
            <person name="Zhang W."/>
            <person name="Yang X."/>
            <person name="Jeffery I.B."/>
            <person name="Cooney J.C."/>
            <person name="Kagawa T.F."/>
            <person name="Liu W."/>
            <person name="Song Y."/>
            <person name="Salvetti E."/>
            <person name="Wrobel A."/>
            <person name="Rasinkangas P."/>
            <person name="Parkhill J."/>
            <person name="Rea M.C."/>
            <person name="O'Sullivan O."/>
            <person name="Ritari J."/>
            <person name="Douillard F.P."/>
            <person name="Paul Ross R."/>
            <person name="Yang R."/>
            <person name="Briner A.E."/>
            <person name="Felis G.E."/>
            <person name="de Vos W.M."/>
            <person name="Barrangou R."/>
            <person name="Klaenhammer T.R."/>
            <person name="Caufield P.W."/>
            <person name="Cui Y."/>
            <person name="Zhang H."/>
            <person name="O'Toole P.W."/>
        </authorList>
    </citation>
    <scope>NUCLEOTIDE SEQUENCE [LARGE SCALE GENOMIC DNA]</scope>
    <source>
        <strain evidence="5 6">DSM 15707</strain>
    </source>
</reference>
<dbReference type="InterPro" id="IPR000835">
    <property type="entry name" value="HTH_MarR-typ"/>
</dbReference>
<keyword evidence="2" id="KW-0238">DNA-binding</keyword>
<dbReference type="PANTHER" id="PTHR42756">
    <property type="entry name" value="TRANSCRIPTIONAL REGULATOR, MARR"/>
    <property type="match status" value="1"/>
</dbReference>
<keyword evidence="3" id="KW-0804">Transcription</keyword>
<comment type="caution">
    <text evidence="5">The sequence shown here is derived from an EMBL/GenBank/DDBJ whole genome shotgun (WGS) entry which is preliminary data.</text>
</comment>
<evidence type="ECO:0000313" key="6">
    <source>
        <dbReference type="Proteomes" id="UP000051697"/>
    </source>
</evidence>
<dbReference type="KEGG" id="lol:LACOL_0386"/>
<dbReference type="Proteomes" id="UP000051697">
    <property type="component" value="Unassembled WGS sequence"/>
</dbReference>
<dbReference type="RefSeq" id="WP_057889867.1">
    <property type="nucleotide sequence ID" value="NZ_AZFE01000031.1"/>
</dbReference>
<organism evidence="5 6">
    <name type="scientific">Paucilactobacillus oligofermentans DSM 15707 = LMG 22743</name>
    <dbReference type="NCBI Taxonomy" id="1423778"/>
    <lineage>
        <taxon>Bacteria</taxon>
        <taxon>Bacillati</taxon>
        <taxon>Bacillota</taxon>
        <taxon>Bacilli</taxon>
        <taxon>Lactobacillales</taxon>
        <taxon>Lactobacillaceae</taxon>
        <taxon>Paucilactobacillus</taxon>
    </lineage>
</organism>
<dbReference type="OrthoDB" id="384891at2"/>
<dbReference type="PANTHER" id="PTHR42756:SF1">
    <property type="entry name" value="TRANSCRIPTIONAL REPRESSOR OF EMRAB OPERON"/>
    <property type="match status" value="1"/>
</dbReference>
<accession>A0A0R1RPD7</accession>
<evidence type="ECO:0000313" key="5">
    <source>
        <dbReference type="EMBL" id="KRL55315.1"/>
    </source>
</evidence>
<gene>
    <name evidence="5" type="ORF">FC70_GL000911</name>
</gene>
<dbReference type="SMART" id="SM00347">
    <property type="entry name" value="HTH_MARR"/>
    <property type="match status" value="1"/>
</dbReference>
<dbReference type="GO" id="GO:0003677">
    <property type="term" value="F:DNA binding"/>
    <property type="evidence" value="ECO:0007669"/>
    <property type="project" value="UniProtKB-KW"/>
</dbReference>
<evidence type="ECO:0000256" key="2">
    <source>
        <dbReference type="ARBA" id="ARBA00023125"/>
    </source>
</evidence>
<dbReference type="PROSITE" id="PS50995">
    <property type="entry name" value="HTH_MARR_2"/>
    <property type="match status" value="1"/>
</dbReference>
<feature type="domain" description="HTH marR-type" evidence="4">
    <location>
        <begin position="1"/>
        <end position="136"/>
    </location>
</feature>
<keyword evidence="1" id="KW-0805">Transcription regulation</keyword>
<dbReference type="STRING" id="1423778.FC70_GL000911"/>
<dbReference type="GO" id="GO:0003700">
    <property type="term" value="F:DNA-binding transcription factor activity"/>
    <property type="evidence" value="ECO:0007669"/>
    <property type="project" value="InterPro"/>
</dbReference>
<proteinExistence type="predicted"/>
<dbReference type="Pfam" id="PF12802">
    <property type="entry name" value="MarR_2"/>
    <property type="match status" value="1"/>
</dbReference>
<dbReference type="SUPFAM" id="SSF46785">
    <property type="entry name" value="Winged helix' DNA-binding domain"/>
    <property type="match status" value="1"/>
</dbReference>
<name>A0A0R1RPD7_9LACO</name>
<keyword evidence="6" id="KW-1185">Reference proteome</keyword>
<dbReference type="EMBL" id="AZFE01000031">
    <property type="protein sequence ID" value="KRL55315.1"/>
    <property type="molecule type" value="Genomic_DNA"/>
</dbReference>
<dbReference type="InterPro" id="IPR036390">
    <property type="entry name" value="WH_DNA-bd_sf"/>
</dbReference>
<dbReference type="InterPro" id="IPR036388">
    <property type="entry name" value="WH-like_DNA-bd_sf"/>
</dbReference>
<evidence type="ECO:0000259" key="4">
    <source>
        <dbReference type="PROSITE" id="PS50995"/>
    </source>
</evidence>
<evidence type="ECO:0000256" key="3">
    <source>
        <dbReference type="ARBA" id="ARBA00023163"/>
    </source>
</evidence>
<protein>
    <recommendedName>
        <fullName evidence="4">HTH marR-type domain-containing protein</fullName>
    </recommendedName>
</protein>
<dbReference type="PATRIC" id="fig|1423778.4.peg.944"/>